<dbReference type="PROSITE" id="PS50931">
    <property type="entry name" value="HTH_LYSR"/>
    <property type="match status" value="1"/>
</dbReference>
<keyword evidence="2" id="KW-0805">Transcription regulation</keyword>
<evidence type="ECO:0000313" key="7">
    <source>
        <dbReference type="Proteomes" id="UP001157353"/>
    </source>
</evidence>
<dbReference type="Proteomes" id="UP001157353">
    <property type="component" value="Unassembled WGS sequence"/>
</dbReference>
<sequence length="294" mass="32865">MKIEDLKLFTVVVELGSFSAAAHALELPRANVSRRINELENELDSKLFFRTTRKISLTPHGEVYYNELLDALASLEKANNALQEVATSPKGTVKVGLLPQADYILQDILFGFQDKYPDISLDLRTINNGFIDIHQQGLDIALHGGETLDSDIVARKMLELQRIMVASPEYLANAPVLNALSDIDQHKVNAYRWPSGDVDNYWKVSKNNTLRVNCHLISGNMGLICQAAISGRGISFVPELLVREALNNGSLVHVLPHYQSVQENVWLLYPEVKGVSQVSRLLIDYLTKEMLLLS</sequence>
<keyword evidence="7" id="KW-1185">Reference proteome</keyword>
<organism evidence="6 7">
    <name type="scientific">Psychromonas marina</name>
    <dbReference type="NCBI Taxonomy" id="88364"/>
    <lineage>
        <taxon>Bacteria</taxon>
        <taxon>Pseudomonadati</taxon>
        <taxon>Pseudomonadota</taxon>
        <taxon>Gammaproteobacteria</taxon>
        <taxon>Alteromonadales</taxon>
        <taxon>Psychromonadaceae</taxon>
        <taxon>Psychromonas</taxon>
    </lineage>
</organism>
<reference evidence="7" key="1">
    <citation type="journal article" date="2019" name="Int. J. Syst. Evol. Microbiol.">
        <title>The Global Catalogue of Microorganisms (GCM) 10K type strain sequencing project: providing services to taxonomists for standard genome sequencing and annotation.</title>
        <authorList>
            <consortium name="The Broad Institute Genomics Platform"/>
            <consortium name="The Broad Institute Genome Sequencing Center for Infectious Disease"/>
            <person name="Wu L."/>
            <person name="Ma J."/>
        </authorList>
    </citation>
    <scope>NUCLEOTIDE SEQUENCE [LARGE SCALE GENOMIC DNA]</scope>
    <source>
        <strain evidence="7">NBRC 103166</strain>
    </source>
</reference>
<accession>A0ABQ6E3S9</accession>
<comment type="similarity">
    <text evidence="1">Belongs to the LysR transcriptional regulatory family.</text>
</comment>
<dbReference type="SUPFAM" id="SSF46785">
    <property type="entry name" value="Winged helix' DNA-binding domain"/>
    <property type="match status" value="1"/>
</dbReference>
<dbReference type="InterPro" id="IPR036388">
    <property type="entry name" value="WH-like_DNA-bd_sf"/>
</dbReference>
<dbReference type="InterPro" id="IPR058163">
    <property type="entry name" value="LysR-type_TF_proteobact-type"/>
</dbReference>
<dbReference type="InterPro" id="IPR036390">
    <property type="entry name" value="WH_DNA-bd_sf"/>
</dbReference>
<dbReference type="Gene3D" id="1.10.10.10">
    <property type="entry name" value="Winged helix-like DNA-binding domain superfamily/Winged helix DNA-binding domain"/>
    <property type="match status" value="1"/>
</dbReference>
<dbReference type="RefSeq" id="WP_284205203.1">
    <property type="nucleotide sequence ID" value="NZ_BSPQ01000018.1"/>
</dbReference>
<evidence type="ECO:0000256" key="2">
    <source>
        <dbReference type="ARBA" id="ARBA00023015"/>
    </source>
</evidence>
<dbReference type="InterPro" id="IPR000847">
    <property type="entry name" value="LysR_HTH_N"/>
</dbReference>
<dbReference type="EMBL" id="BSPQ01000018">
    <property type="protein sequence ID" value="GLS92107.1"/>
    <property type="molecule type" value="Genomic_DNA"/>
</dbReference>
<comment type="caution">
    <text evidence="6">The sequence shown here is derived from an EMBL/GenBank/DDBJ whole genome shotgun (WGS) entry which is preliminary data.</text>
</comment>
<evidence type="ECO:0000259" key="5">
    <source>
        <dbReference type="PROSITE" id="PS50931"/>
    </source>
</evidence>
<dbReference type="InterPro" id="IPR005119">
    <property type="entry name" value="LysR_subst-bd"/>
</dbReference>
<gene>
    <name evidence="6" type="ORF">GCM10007916_31770</name>
</gene>
<dbReference type="SUPFAM" id="SSF53850">
    <property type="entry name" value="Periplasmic binding protein-like II"/>
    <property type="match status" value="1"/>
</dbReference>
<evidence type="ECO:0000313" key="6">
    <source>
        <dbReference type="EMBL" id="GLS92107.1"/>
    </source>
</evidence>
<proteinExistence type="inferred from homology"/>
<evidence type="ECO:0000256" key="3">
    <source>
        <dbReference type="ARBA" id="ARBA00023125"/>
    </source>
</evidence>
<evidence type="ECO:0000256" key="4">
    <source>
        <dbReference type="ARBA" id="ARBA00023163"/>
    </source>
</evidence>
<keyword evidence="3" id="KW-0238">DNA-binding</keyword>
<protein>
    <submittedName>
        <fullName evidence="6">Transcriptional regulator</fullName>
    </submittedName>
</protein>
<dbReference type="Gene3D" id="3.40.190.290">
    <property type="match status" value="1"/>
</dbReference>
<dbReference type="Pfam" id="PF00126">
    <property type="entry name" value="HTH_1"/>
    <property type="match status" value="1"/>
</dbReference>
<keyword evidence="4" id="KW-0804">Transcription</keyword>
<dbReference type="Pfam" id="PF03466">
    <property type="entry name" value="LysR_substrate"/>
    <property type="match status" value="1"/>
</dbReference>
<evidence type="ECO:0000256" key="1">
    <source>
        <dbReference type="ARBA" id="ARBA00009437"/>
    </source>
</evidence>
<dbReference type="CDD" id="cd08422">
    <property type="entry name" value="PBP2_CrgA_like"/>
    <property type="match status" value="1"/>
</dbReference>
<feature type="domain" description="HTH lysR-type" evidence="5">
    <location>
        <begin position="1"/>
        <end position="58"/>
    </location>
</feature>
<dbReference type="PANTHER" id="PTHR30537:SF68">
    <property type="entry name" value="TRANSCRIPTIONAL REGULATOR-RELATED"/>
    <property type="match status" value="1"/>
</dbReference>
<name>A0ABQ6E3S9_9GAMM</name>
<dbReference type="PANTHER" id="PTHR30537">
    <property type="entry name" value="HTH-TYPE TRANSCRIPTIONAL REGULATOR"/>
    <property type="match status" value="1"/>
</dbReference>